<keyword evidence="9" id="KW-0808">Transferase</keyword>
<dbReference type="EC" id="2.7.7.49" evidence="5"/>
<dbReference type="InterPro" id="IPR036397">
    <property type="entry name" value="RNaseH_sf"/>
</dbReference>
<comment type="function">
    <text evidence="2">The aspartyl protease (PR) mediates the proteolytic cleavages of the Gag and Gag-Pol polyproteins after assembly of the VLP.</text>
</comment>
<evidence type="ECO:0000256" key="7">
    <source>
        <dbReference type="ARBA" id="ARBA00022612"/>
    </source>
</evidence>
<evidence type="ECO:0000256" key="31">
    <source>
        <dbReference type="ARBA" id="ARBA00025590"/>
    </source>
</evidence>
<keyword evidence="16" id="KW-0255">Endonuclease</keyword>
<dbReference type="FunFam" id="3.10.10.10:FF:000002">
    <property type="entry name" value="Retrovirus-related Pol polyprotein from transposon 17.6-like protein"/>
    <property type="match status" value="1"/>
</dbReference>
<keyword evidence="24" id="KW-0695">RNA-directed DNA polymerase</keyword>
<evidence type="ECO:0000256" key="18">
    <source>
        <dbReference type="ARBA" id="ARBA00022801"/>
    </source>
</evidence>
<comment type="subunit">
    <text evidence="35">The protease is a homodimer, whose active site consists of two apposed aspartic acid residues.</text>
</comment>
<keyword evidence="21" id="KW-0460">Magnesium</keyword>
<evidence type="ECO:0000256" key="29">
    <source>
        <dbReference type="ARBA" id="ARBA00023242"/>
    </source>
</evidence>
<keyword evidence="19" id="KW-0862">Zinc</keyword>
<dbReference type="FunFam" id="1.10.340.70:FF:000001">
    <property type="entry name" value="Retrovirus-related Pol polyprotein from transposon gypsy-like Protein"/>
    <property type="match status" value="1"/>
</dbReference>
<dbReference type="Pfam" id="PF17917">
    <property type="entry name" value="RT_RNaseH"/>
    <property type="match status" value="1"/>
</dbReference>
<evidence type="ECO:0000259" key="38">
    <source>
        <dbReference type="PROSITE" id="PS50994"/>
    </source>
</evidence>
<keyword evidence="22" id="KW-0694">RNA-binding</keyword>
<evidence type="ECO:0000256" key="5">
    <source>
        <dbReference type="ARBA" id="ARBA00012493"/>
    </source>
</evidence>
<dbReference type="FunFam" id="3.10.20.370:FF:000001">
    <property type="entry name" value="Retrovirus-related Pol polyprotein from transposon 17.6-like protein"/>
    <property type="match status" value="1"/>
</dbReference>
<dbReference type="CDD" id="cd01647">
    <property type="entry name" value="RT_LTR"/>
    <property type="match status" value="1"/>
</dbReference>
<evidence type="ECO:0000256" key="3">
    <source>
        <dbReference type="ARBA" id="ARBA00004123"/>
    </source>
</evidence>
<dbReference type="GO" id="GO:0003887">
    <property type="term" value="F:DNA-directed DNA polymerase activity"/>
    <property type="evidence" value="ECO:0007669"/>
    <property type="project" value="UniProtKB-KW"/>
</dbReference>
<evidence type="ECO:0000256" key="35">
    <source>
        <dbReference type="ARBA" id="ARBA00063849"/>
    </source>
</evidence>
<evidence type="ECO:0000256" key="26">
    <source>
        <dbReference type="ARBA" id="ARBA00023113"/>
    </source>
</evidence>
<dbReference type="AlphaFoldDB" id="A0A5S6QN12"/>
<organism evidence="39 40">
    <name type="scientific">Trichuris muris</name>
    <name type="common">Mouse whipworm</name>
    <dbReference type="NCBI Taxonomy" id="70415"/>
    <lineage>
        <taxon>Eukaryota</taxon>
        <taxon>Metazoa</taxon>
        <taxon>Ecdysozoa</taxon>
        <taxon>Nematoda</taxon>
        <taxon>Enoplea</taxon>
        <taxon>Dorylaimia</taxon>
        <taxon>Trichinellida</taxon>
        <taxon>Trichuridae</taxon>
        <taxon>Trichuris</taxon>
    </lineage>
</organism>
<evidence type="ECO:0000256" key="33">
    <source>
        <dbReference type="ARBA" id="ARBA00055265"/>
    </source>
</evidence>
<evidence type="ECO:0000256" key="19">
    <source>
        <dbReference type="ARBA" id="ARBA00022833"/>
    </source>
</evidence>
<evidence type="ECO:0000256" key="16">
    <source>
        <dbReference type="ARBA" id="ARBA00022759"/>
    </source>
</evidence>
<comment type="function">
    <text evidence="34">Capsid protein (CA) is the structural component of the virus-like particle (VLP), forming the shell that encapsulates the genomic RNA-nucleocapsid complex.</text>
</comment>
<dbReference type="GO" id="GO:0006508">
    <property type="term" value="P:proteolysis"/>
    <property type="evidence" value="ECO:0007669"/>
    <property type="project" value="UniProtKB-KW"/>
</dbReference>
<evidence type="ECO:0000256" key="4">
    <source>
        <dbReference type="ARBA" id="ARBA00004496"/>
    </source>
</evidence>
<dbReference type="Pfam" id="PF00665">
    <property type="entry name" value="rve"/>
    <property type="match status" value="1"/>
</dbReference>
<keyword evidence="20" id="KW-0067">ATP-binding</keyword>
<keyword evidence="15" id="KW-0688">Ribosomal frameshifting</keyword>
<dbReference type="PROSITE" id="PS50994">
    <property type="entry name" value="INTEGRASE"/>
    <property type="match status" value="1"/>
</dbReference>
<dbReference type="GO" id="GO:0006310">
    <property type="term" value="P:DNA recombination"/>
    <property type="evidence" value="ECO:0007669"/>
    <property type="project" value="UniProtKB-KW"/>
</dbReference>
<dbReference type="GO" id="GO:0004190">
    <property type="term" value="F:aspartic-type endopeptidase activity"/>
    <property type="evidence" value="ECO:0007669"/>
    <property type="project" value="UniProtKB-KW"/>
</dbReference>
<dbReference type="CDD" id="cd09274">
    <property type="entry name" value="RNase_HI_RT_Ty3"/>
    <property type="match status" value="1"/>
</dbReference>
<keyword evidence="25" id="KW-0239">DNA-directed DNA polymerase</keyword>
<dbReference type="GO" id="GO:0003677">
    <property type="term" value="F:DNA binding"/>
    <property type="evidence" value="ECO:0007669"/>
    <property type="project" value="UniProtKB-KW"/>
</dbReference>
<name>A0A5S6QN12_TRIMR</name>
<keyword evidence="14" id="KW-0064">Aspartyl protease</keyword>
<dbReference type="InterPro" id="IPR041373">
    <property type="entry name" value="RT_RNaseH"/>
</dbReference>
<dbReference type="GO" id="GO:0004523">
    <property type="term" value="F:RNA-DNA hybrid ribonuclease activity"/>
    <property type="evidence" value="ECO:0007669"/>
    <property type="project" value="UniProtKB-EC"/>
</dbReference>
<dbReference type="GO" id="GO:0005634">
    <property type="term" value="C:nucleus"/>
    <property type="evidence" value="ECO:0007669"/>
    <property type="project" value="UniProtKB-SubCell"/>
</dbReference>
<evidence type="ECO:0000256" key="24">
    <source>
        <dbReference type="ARBA" id="ARBA00022918"/>
    </source>
</evidence>
<keyword evidence="13" id="KW-0547">Nucleotide-binding</keyword>
<dbReference type="Pfam" id="PF00078">
    <property type="entry name" value="RVT_1"/>
    <property type="match status" value="1"/>
</dbReference>
<dbReference type="GO" id="GO:0005737">
    <property type="term" value="C:cytoplasm"/>
    <property type="evidence" value="ECO:0007669"/>
    <property type="project" value="UniProtKB-SubCell"/>
</dbReference>
<keyword evidence="17" id="KW-0863">Zinc-finger</keyword>
<evidence type="ECO:0000256" key="13">
    <source>
        <dbReference type="ARBA" id="ARBA00022741"/>
    </source>
</evidence>
<keyword evidence="27" id="KW-0238">DNA-binding</keyword>
<dbReference type="STRING" id="70415.A0A5S6QN12"/>
<dbReference type="InterPro" id="IPR043502">
    <property type="entry name" value="DNA/RNA_pol_sf"/>
</dbReference>
<dbReference type="Gene3D" id="3.10.10.10">
    <property type="entry name" value="HIV Type 1 Reverse Transcriptase, subunit A, domain 1"/>
    <property type="match status" value="1"/>
</dbReference>
<keyword evidence="23" id="KW-0229">DNA integration</keyword>
<evidence type="ECO:0000256" key="27">
    <source>
        <dbReference type="ARBA" id="ARBA00023125"/>
    </source>
</evidence>
<dbReference type="GO" id="GO:0003723">
    <property type="term" value="F:RNA binding"/>
    <property type="evidence" value="ECO:0007669"/>
    <property type="project" value="UniProtKB-KW"/>
</dbReference>
<reference evidence="40" key="1">
    <citation type="submission" date="2019-12" db="UniProtKB">
        <authorList>
            <consortium name="WormBaseParasite"/>
        </authorList>
    </citation>
    <scope>IDENTIFICATION</scope>
</reference>
<dbReference type="InterPro" id="IPR056924">
    <property type="entry name" value="SH3_Tf2-1"/>
</dbReference>
<dbReference type="GO" id="GO:0005524">
    <property type="term" value="F:ATP binding"/>
    <property type="evidence" value="ECO:0007669"/>
    <property type="project" value="UniProtKB-KW"/>
</dbReference>
<keyword evidence="28" id="KW-0233">DNA recombination</keyword>
<accession>A0A5S6QN12</accession>
<keyword evidence="30" id="KW-0511">Multifunctional enzyme</keyword>
<dbReference type="FunFam" id="3.30.70.270:FF:000026">
    <property type="entry name" value="Transposon Ty3-G Gag-Pol polyprotein"/>
    <property type="match status" value="1"/>
</dbReference>
<dbReference type="GO" id="GO:0008270">
    <property type="term" value="F:zinc ion binding"/>
    <property type="evidence" value="ECO:0007669"/>
    <property type="project" value="UniProtKB-KW"/>
</dbReference>
<keyword evidence="39" id="KW-1185">Reference proteome</keyword>
<keyword evidence="29" id="KW-0539">Nucleus</keyword>
<evidence type="ECO:0000313" key="40">
    <source>
        <dbReference type="WBParaSite" id="TMUE_2000008252.1"/>
    </source>
</evidence>
<keyword evidence="8" id="KW-0645">Protease</keyword>
<dbReference type="InterPro" id="IPR050951">
    <property type="entry name" value="Retrovirus_Pol_polyprotein"/>
</dbReference>
<dbReference type="InterPro" id="IPR041588">
    <property type="entry name" value="Integrase_H2C2"/>
</dbReference>
<dbReference type="InterPro" id="IPR043128">
    <property type="entry name" value="Rev_trsase/Diguanyl_cyclase"/>
</dbReference>
<evidence type="ECO:0000256" key="15">
    <source>
        <dbReference type="ARBA" id="ARBA00022758"/>
    </source>
</evidence>
<dbReference type="InterPro" id="IPR001584">
    <property type="entry name" value="Integrase_cat-core"/>
</dbReference>
<keyword evidence="10" id="KW-0548">Nucleotidyltransferase</keyword>
<dbReference type="Gene3D" id="1.10.340.70">
    <property type="match status" value="1"/>
</dbReference>
<protein>
    <recommendedName>
        <fullName evidence="5">RNA-directed DNA polymerase</fullName>
        <ecNumber evidence="5">2.7.7.49</ecNumber>
    </recommendedName>
    <alternativeName>
        <fullName evidence="36">Gag3-Pol3</fullName>
    </alternativeName>
</protein>
<feature type="domain" description="Reverse transcriptase" evidence="37">
    <location>
        <begin position="94"/>
        <end position="273"/>
    </location>
</feature>
<dbReference type="PANTHER" id="PTHR37984:SF5">
    <property type="entry name" value="PROTEIN NYNRIN-LIKE"/>
    <property type="match status" value="1"/>
</dbReference>
<evidence type="ECO:0000259" key="37">
    <source>
        <dbReference type="PROSITE" id="PS50878"/>
    </source>
</evidence>
<keyword evidence="12" id="KW-0479">Metal-binding</keyword>
<evidence type="ECO:0000256" key="22">
    <source>
        <dbReference type="ARBA" id="ARBA00022884"/>
    </source>
</evidence>
<evidence type="ECO:0000256" key="2">
    <source>
        <dbReference type="ARBA" id="ARBA00002180"/>
    </source>
</evidence>
<evidence type="ECO:0000256" key="10">
    <source>
        <dbReference type="ARBA" id="ARBA00022695"/>
    </source>
</evidence>
<comment type="catalytic activity">
    <reaction evidence="1">
        <text>Endonucleolytic cleavage to 5'-phosphomonoester.</text>
        <dbReference type="EC" id="3.1.26.4"/>
    </reaction>
</comment>
<evidence type="ECO:0000256" key="34">
    <source>
        <dbReference type="ARBA" id="ARBA00055383"/>
    </source>
</evidence>
<keyword evidence="7" id="KW-1188">Viral release from host cell</keyword>
<evidence type="ECO:0000256" key="9">
    <source>
        <dbReference type="ARBA" id="ARBA00022679"/>
    </source>
</evidence>
<dbReference type="GO" id="GO:0075523">
    <property type="term" value="P:viral translational frameshifting"/>
    <property type="evidence" value="ECO:0007669"/>
    <property type="project" value="UniProtKB-KW"/>
</dbReference>
<evidence type="ECO:0000256" key="14">
    <source>
        <dbReference type="ARBA" id="ARBA00022750"/>
    </source>
</evidence>
<dbReference type="FunFam" id="3.10.10.10:FF:000007">
    <property type="entry name" value="Retrovirus-related Pol polyprotein from transposon 17.6-like Protein"/>
    <property type="match status" value="1"/>
</dbReference>
<comment type="function">
    <text evidence="33">Nucleocapsid protein p11 (NC) forms the nucleocore that coats the retro-elements dimeric RNA. Binds these RNAs through its zinc fingers. Promotes primer tRNA(i)-Met annealing to the multipartite primer-binding site (PBS), dimerization of Ty3 RNA and initiation of reverse transcription.</text>
</comment>
<evidence type="ECO:0000256" key="21">
    <source>
        <dbReference type="ARBA" id="ARBA00022842"/>
    </source>
</evidence>
<dbReference type="FunFam" id="3.30.420.10:FF:000032">
    <property type="entry name" value="Retrovirus-related Pol polyprotein from transposon 297-like Protein"/>
    <property type="match status" value="1"/>
</dbReference>
<sequence length="965" mass="109155">MTPDVRLGAEVQRVMGSSARLRYGKLLSSSERDGLVGLVHSFEHLFGPLPVGASDGHATKHRIPTGDANPIQCRPYRVSPLEREAIRQQVEEMLRDGIIEQSHSPWAFPVVMVRKKDGAWRFCVDYRKLNAVTVRDVHPLPRVDDVLDRLGESRYFSKLDLRSGYWQLEVEESDRPKTAFVTPDGLFQFRRMPFGLANAPASFARLISGLLGGAKERHCIAYLDDILIYTADYEQHRVKLEEVFRVLSENGLRLNPAKCVLGTHETVYLGYLIDAVGVRPEPGKAEAIAAFPRPRSVRQVRRFLGMTGYYRRFVERYADIAAPLSDLLKKDQKWLWTEREEAAFQELKSRLQKPPIGHHFLETWPIEVHCDASRSGLGAILLQKKEGQEHVVTYISRKLSTAEGKYHSNELECLAVVWALRVLRPYVLGRMFRVVTDNSAVKWLFDKKQTNDKFGRWTMALMEFQGSVEFVHRKGREHCVPDALSRAPVGEPEREADMVAERIACMAVDSITEEELALAQEADPMLSELRKSIKGNGGRITADGSSEVERFRLNDGVLYKKNDGNGRPWLLVVPERLQYGLCRAAHAAVTSGHLGVSKTLSRLKRRYWWPRMSKAVQKVVSSCVSCQKRKVENVKPAGLLQSIIPPSAPFEIWGIDHLGPFPFSRRGNRHVIVCVDYLTKWVELKAVPDTTAEKVRDFLIECIVARHGVPKKIISDRGTAFTAESMRITLSSMGIAHGMVSACHPQANGLVERTNRTVSGVLSAYVNSKHNDWDELLPFVMLALNTAEHSSTRFTPFELVYGRLAVLPEESCLPWPRGVSLPHEVFTEQLEQRRKKARSNCLRSQAAQKKYYDRRRRVGTGFQVGQLAWLRRNVRRVGRSAKLLPRYVGPVRIIGVLGESTYQIEALHGRLKSGVSSTAHISQLKRYVKPVAGQIHRRSRRSTFKRGGRIVARTARPGLRKRSSG</sequence>
<evidence type="ECO:0000256" key="6">
    <source>
        <dbReference type="ARBA" id="ARBA00022490"/>
    </source>
</evidence>
<dbReference type="SUPFAM" id="SSF53098">
    <property type="entry name" value="Ribonuclease H-like"/>
    <property type="match status" value="1"/>
</dbReference>
<keyword evidence="18" id="KW-0378">Hydrolase</keyword>
<evidence type="ECO:0000256" key="20">
    <source>
        <dbReference type="ARBA" id="ARBA00022840"/>
    </source>
</evidence>
<proteinExistence type="predicted"/>
<dbReference type="Gene3D" id="3.30.420.10">
    <property type="entry name" value="Ribonuclease H-like superfamily/Ribonuclease H"/>
    <property type="match status" value="1"/>
</dbReference>
<comment type="function">
    <text evidence="32">Integrase (IN) targets the VLP to the nucleus, where a subparticle preintegration complex (PIC) containing at least integrase and the newly synthesized dsDNA copy of the retrotransposon must transit the nuclear membrane. Once in the nucleus, integrase performs the integration of the dsDNA into the host genome.</text>
</comment>
<keyword evidence="26" id="KW-0917">Virion maturation</keyword>
<dbReference type="Gene3D" id="3.30.70.270">
    <property type="match status" value="2"/>
</dbReference>
<evidence type="ECO:0000256" key="11">
    <source>
        <dbReference type="ARBA" id="ARBA00022722"/>
    </source>
</evidence>
<evidence type="ECO:0000256" key="32">
    <source>
        <dbReference type="ARBA" id="ARBA00025615"/>
    </source>
</evidence>
<dbReference type="WBParaSite" id="TMUE_2000008252.1">
    <property type="protein sequence ID" value="TMUE_2000008252.1"/>
    <property type="gene ID" value="WBGene00300186"/>
</dbReference>
<keyword evidence="11" id="KW-0540">Nuclease</keyword>
<evidence type="ECO:0000256" key="28">
    <source>
        <dbReference type="ARBA" id="ARBA00023172"/>
    </source>
</evidence>
<dbReference type="Proteomes" id="UP000046395">
    <property type="component" value="Unassembled WGS sequence"/>
</dbReference>
<evidence type="ECO:0000256" key="12">
    <source>
        <dbReference type="ARBA" id="ARBA00022723"/>
    </source>
</evidence>
<evidence type="ECO:0000256" key="17">
    <source>
        <dbReference type="ARBA" id="ARBA00022771"/>
    </source>
</evidence>
<dbReference type="PANTHER" id="PTHR37984">
    <property type="entry name" value="PROTEIN CBG26694"/>
    <property type="match status" value="1"/>
</dbReference>
<dbReference type="GO" id="GO:0015074">
    <property type="term" value="P:DNA integration"/>
    <property type="evidence" value="ECO:0007669"/>
    <property type="project" value="UniProtKB-KW"/>
</dbReference>
<dbReference type="InterPro" id="IPR000477">
    <property type="entry name" value="RT_dom"/>
</dbReference>
<evidence type="ECO:0000256" key="23">
    <source>
        <dbReference type="ARBA" id="ARBA00022908"/>
    </source>
</evidence>
<evidence type="ECO:0000313" key="39">
    <source>
        <dbReference type="Proteomes" id="UP000046395"/>
    </source>
</evidence>
<keyword evidence="6" id="KW-0963">Cytoplasm</keyword>
<dbReference type="InterPro" id="IPR012337">
    <property type="entry name" value="RNaseH-like_sf"/>
</dbReference>
<evidence type="ECO:0000256" key="36">
    <source>
        <dbReference type="ARBA" id="ARBA00082890"/>
    </source>
</evidence>
<dbReference type="GO" id="GO:0003964">
    <property type="term" value="F:RNA-directed DNA polymerase activity"/>
    <property type="evidence" value="ECO:0007669"/>
    <property type="project" value="UniProtKB-KW"/>
</dbReference>
<dbReference type="PROSITE" id="PS50878">
    <property type="entry name" value="RT_POL"/>
    <property type="match status" value="1"/>
</dbReference>
<comment type="subcellular location">
    <subcellularLocation>
        <location evidence="4">Cytoplasm</location>
    </subcellularLocation>
    <subcellularLocation>
        <location evidence="3">Nucleus</location>
    </subcellularLocation>
</comment>
<evidence type="ECO:0000256" key="8">
    <source>
        <dbReference type="ARBA" id="ARBA00022670"/>
    </source>
</evidence>
<evidence type="ECO:0000256" key="1">
    <source>
        <dbReference type="ARBA" id="ARBA00000077"/>
    </source>
</evidence>
<evidence type="ECO:0000256" key="30">
    <source>
        <dbReference type="ARBA" id="ARBA00023268"/>
    </source>
</evidence>
<dbReference type="GO" id="GO:0042575">
    <property type="term" value="C:DNA polymerase complex"/>
    <property type="evidence" value="ECO:0007669"/>
    <property type="project" value="UniProtKB-ARBA"/>
</dbReference>
<dbReference type="SUPFAM" id="SSF56672">
    <property type="entry name" value="DNA/RNA polymerases"/>
    <property type="match status" value="1"/>
</dbReference>
<evidence type="ECO:0000256" key="25">
    <source>
        <dbReference type="ARBA" id="ARBA00022932"/>
    </source>
</evidence>
<comment type="function">
    <text evidence="31">Reverse transcriptase/ribonuclease H (RT) is a multifunctional enzyme that catalyzes the conversion of the retro-elements RNA genome into dsDNA within the VLP. The enzyme displays a DNA polymerase activity that can copy either DNA or RNA templates, and a ribonuclease H (RNase H) activity that cleaves the RNA strand of RNA-DNA heteroduplexes during plus-strand synthesis and hydrolyzes RNA primers. The conversion leads to a linear dsDNA copy of the retrotransposon that includes long terminal repeats (LTRs) at both ends.</text>
</comment>
<feature type="domain" description="Integrase catalytic" evidence="38">
    <location>
        <begin position="645"/>
        <end position="804"/>
    </location>
</feature>
<dbReference type="Pfam" id="PF17921">
    <property type="entry name" value="Integrase_H2C2"/>
    <property type="match status" value="1"/>
</dbReference>
<dbReference type="Pfam" id="PF24626">
    <property type="entry name" value="SH3_Tf2-1"/>
    <property type="match status" value="1"/>
</dbReference>